<keyword evidence="4" id="KW-1185">Reference proteome</keyword>
<dbReference type="SUPFAM" id="SSF52833">
    <property type="entry name" value="Thioredoxin-like"/>
    <property type="match status" value="1"/>
</dbReference>
<keyword evidence="1" id="KW-0472">Membrane</keyword>
<gene>
    <name evidence="3" type="ORF">H0E84_13180</name>
</gene>
<dbReference type="Proteomes" id="UP000578091">
    <property type="component" value="Unassembled WGS sequence"/>
</dbReference>
<feature type="domain" description="Thioredoxin" evidence="2">
    <location>
        <begin position="55"/>
        <end position="196"/>
    </location>
</feature>
<dbReference type="CDD" id="cd02966">
    <property type="entry name" value="TlpA_like_family"/>
    <property type="match status" value="1"/>
</dbReference>
<dbReference type="InterPro" id="IPR036249">
    <property type="entry name" value="Thioredoxin-like_sf"/>
</dbReference>
<keyword evidence="1" id="KW-0812">Transmembrane</keyword>
<dbReference type="AlphaFoldDB" id="A0A853JFU4"/>
<evidence type="ECO:0000313" key="3">
    <source>
        <dbReference type="EMBL" id="NZA27338.1"/>
    </source>
</evidence>
<keyword evidence="1" id="KW-1133">Transmembrane helix</keyword>
<proteinExistence type="predicted"/>
<name>A0A853JFU4_9GAMM</name>
<dbReference type="GO" id="GO:0016209">
    <property type="term" value="F:antioxidant activity"/>
    <property type="evidence" value="ECO:0007669"/>
    <property type="project" value="InterPro"/>
</dbReference>
<comment type="caution">
    <text evidence="3">The sequence shown here is derived from an EMBL/GenBank/DDBJ whole genome shotgun (WGS) entry which is preliminary data.</text>
</comment>
<dbReference type="PANTHER" id="PTHR42852:SF17">
    <property type="entry name" value="THIOREDOXIN-LIKE PROTEIN HI_1115"/>
    <property type="match status" value="1"/>
</dbReference>
<protein>
    <submittedName>
        <fullName evidence="3">TlpA family protein disulfide reductase</fullName>
    </submittedName>
</protein>
<dbReference type="RefSeq" id="WP_180679121.1">
    <property type="nucleotide sequence ID" value="NZ_JACCKA010000074.1"/>
</dbReference>
<dbReference type="PANTHER" id="PTHR42852">
    <property type="entry name" value="THIOL:DISULFIDE INTERCHANGE PROTEIN DSBE"/>
    <property type="match status" value="1"/>
</dbReference>
<dbReference type="GO" id="GO:0016491">
    <property type="term" value="F:oxidoreductase activity"/>
    <property type="evidence" value="ECO:0007669"/>
    <property type="project" value="InterPro"/>
</dbReference>
<dbReference type="EMBL" id="JACCKA010000074">
    <property type="protein sequence ID" value="NZA27338.1"/>
    <property type="molecule type" value="Genomic_DNA"/>
</dbReference>
<organism evidence="3 4">
    <name type="scientific">Luteimonas salinisoli</name>
    <dbReference type="NCBI Taxonomy" id="2752307"/>
    <lineage>
        <taxon>Bacteria</taxon>
        <taxon>Pseudomonadati</taxon>
        <taxon>Pseudomonadota</taxon>
        <taxon>Gammaproteobacteria</taxon>
        <taxon>Lysobacterales</taxon>
        <taxon>Lysobacteraceae</taxon>
        <taxon>Luteimonas</taxon>
    </lineage>
</organism>
<dbReference type="InterPro" id="IPR050553">
    <property type="entry name" value="Thioredoxin_ResA/DsbE_sf"/>
</dbReference>
<dbReference type="InterPro" id="IPR000866">
    <property type="entry name" value="AhpC/TSA"/>
</dbReference>
<reference evidence="3 4" key="1">
    <citation type="submission" date="2020-07" db="EMBL/GenBank/DDBJ databases">
        <title>Luteimonas sp. SJ-92.</title>
        <authorList>
            <person name="Huang X.-X."/>
            <person name="Xu L."/>
            <person name="Sun J.-Q."/>
        </authorList>
    </citation>
    <scope>NUCLEOTIDE SEQUENCE [LARGE SCALE GENOMIC DNA]</scope>
    <source>
        <strain evidence="3 4">SJ-92</strain>
    </source>
</reference>
<dbReference type="PROSITE" id="PS51352">
    <property type="entry name" value="THIOREDOXIN_2"/>
    <property type="match status" value="1"/>
</dbReference>
<dbReference type="InterPro" id="IPR013766">
    <property type="entry name" value="Thioredoxin_domain"/>
</dbReference>
<accession>A0A853JFU4</accession>
<evidence type="ECO:0000259" key="2">
    <source>
        <dbReference type="PROSITE" id="PS51352"/>
    </source>
</evidence>
<feature type="transmembrane region" description="Helical" evidence="1">
    <location>
        <begin position="19"/>
        <end position="36"/>
    </location>
</feature>
<dbReference type="Pfam" id="PF00578">
    <property type="entry name" value="AhpC-TSA"/>
    <property type="match status" value="1"/>
</dbReference>
<evidence type="ECO:0000256" key="1">
    <source>
        <dbReference type="SAM" id="Phobius"/>
    </source>
</evidence>
<evidence type="ECO:0000313" key="4">
    <source>
        <dbReference type="Proteomes" id="UP000578091"/>
    </source>
</evidence>
<sequence length="210" mass="22611">MATPTQPADSPAAPRRSPLLPAALLLALALVALLAWQNRELRQQRDWLGERATRPYHGMYVPEIAVDGIDGQALVLGRAQGGFQVLYFFAPQCPYCLESVPMVRALAARLQQAFGGRVQMIGVGDAAAATLQAYVREHRLDFPVAAVQDRRTLMLYRGSSVPLVLVVGADGRVLHSQLGTLDTMDQVGSILAAMRTETPPAAATPTRSTP</sequence>
<dbReference type="Gene3D" id="3.40.30.10">
    <property type="entry name" value="Glutaredoxin"/>
    <property type="match status" value="1"/>
</dbReference>